<name>A0ABZ1AQW9_AROEV</name>
<evidence type="ECO:0008006" key="5">
    <source>
        <dbReference type="Google" id="ProtNLM"/>
    </source>
</evidence>
<evidence type="ECO:0000313" key="3">
    <source>
        <dbReference type="EMBL" id="WRL48340.1"/>
    </source>
</evidence>
<keyword evidence="1" id="KW-0472">Membrane</keyword>
<keyword evidence="1" id="KW-0812">Transmembrane</keyword>
<evidence type="ECO:0000313" key="4">
    <source>
        <dbReference type="Proteomes" id="UP001626593"/>
    </source>
</evidence>
<protein>
    <recommendedName>
        <fullName evidence="5">TMhelix containing protein</fullName>
    </recommendedName>
</protein>
<feature type="transmembrane region" description="Helical" evidence="1">
    <location>
        <begin position="6"/>
        <end position="23"/>
    </location>
</feature>
<keyword evidence="1" id="KW-1133">Transmembrane helix</keyword>
<feature type="transmembrane region" description="Helical" evidence="1">
    <location>
        <begin position="35"/>
        <end position="54"/>
    </location>
</feature>
<reference evidence="2 4" key="1">
    <citation type="submission" date="2023-12" db="EMBL/GenBank/DDBJ databases">
        <title>A. evansii MAY27, complete genome.</title>
        <authorList>
            <person name="Wang Y."/>
        </authorList>
    </citation>
    <scope>NUCLEOTIDE SEQUENCE [LARGE SCALE GENOMIC DNA]</scope>
    <source>
        <strain evidence="2 4">MAY27</strain>
    </source>
</reference>
<evidence type="ECO:0000256" key="1">
    <source>
        <dbReference type="SAM" id="Phobius"/>
    </source>
</evidence>
<dbReference type="EMBL" id="CP141259">
    <property type="protein sequence ID" value="WRL48340.1"/>
    <property type="molecule type" value="Genomic_DNA"/>
</dbReference>
<sequence length="59" mass="6919">METYITFMFWMGCLSVFIRSLWLHGEHPRIVKTSIGADAFGFIASIVLLAWVSYLKFWM</sequence>
<keyword evidence="4" id="KW-1185">Reference proteome</keyword>
<gene>
    <name evidence="2" type="ORF">U5817_09555</name>
    <name evidence="3" type="ORF">U5817_09905</name>
</gene>
<dbReference type="Proteomes" id="UP001626593">
    <property type="component" value="Chromosome"/>
</dbReference>
<dbReference type="RefSeq" id="WP_407280587.1">
    <property type="nucleotide sequence ID" value="NZ_CP141259.1"/>
</dbReference>
<organism evidence="2 4">
    <name type="scientific">Aromatoleum evansii</name>
    <name type="common">Azoarcus evansii</name>
    <dbReference type="NCBI Taxonomy" id="59406"/>
    <lineage>
        <taxon>Bacteria</taxon>
        <taxon>Pseudomonadati</taxon>
        <taxon>Pseudomonadota</taxon>
        <taxon>Betaproteobacteria</taxon>
        <taxon>Rhodocyclales</taxon>
        <taxon>Rhodocyclaceae</taxon>
        <taxon>Aromatoleum</taxon>
    </lineage>
</organism>
<dbReference type="EMBL" id="CP141259">
    <property type="protein sequence ID" value="WRL48270.1"/>
    <property type="molecule type" value="Genomic_DNA"/>
</dbReference>
<accession>A0ABZ1AQW9</accession>
<proteinExistence type="predicted"/>
<evidence type="ECO:0000313" key="2">
    <source>
        <dbReference type="EMBL" id="WRL48270.1"/>
    </source>
</evidence>